<dbReference type="PRINTS" id="PR00420">
    <property type="entry name" value="RNGMNOXGNASE"/>
</dbReference>
<feature type="domain" description="FAD-binding" evidence="1">
    <location>
        <begin position="20"/>
        <end position="328"/>
    </location>
</feature>
<dbReference type="SUPFAM" id="SSF51905">
    <property type="entry name" value="FAD/NAD(P)-binding domain"/>
    <property type="match status" value="1"/>
</dbReference>
<protein>
    <submittedName>
        <fullName evidence="2">2-polyprenyl-6-methoxyphenol hydroxylase-like oxidoreductase</fullName>
    </submittedName>
</protein>
<dbReference type="AlphaFoldDB" id="I3Z011"/>
<dbReference type="InterPro" id="IPR051704">
    <property type="entry name" value="FAD_aromatic-hydroxylase"/>
</dbReference>
<organism evidence="2 3">
    <name type="scientific">Aequorivita sublithincola (strain DSM 14238 / LMG 21431 / ACAM 643 / 9-3)</name>
    <dbReference type="NCBI Taxonomy" id="746697"/>
    <lineage>
        <taxon>Bacteria</taxon>
        <taxon>Pseudomonadati</taxon>
        <taxon>Bacteroidota</taxon>
        <taxon>Flavobacteriia</taxon>
        <taxon>Flavobacteriales</taxon>
        <taxon>Flavobacteriaceae</taxon>
        <taxon>Aequorivita</taxon>
    </lineage>
</organism>
<dbReference type="Proteomes" id="UP000006049">
    <property type="component" value="Chromosome"/>
</dbReference>
<dbReference type="GO" id="GO:0071949">
    <property type="term" value="F:FAD binding"/>
    <property type="evidence" value="ECO:0007669"/>
    <property type="project" value="InterPro"/>
</dbReference>
<dbReference type="Pfam" id="PF01494">
    <property type="entry name" value="FAD_binding_3"/>
    <property type="match status" value="1"/>
</dbReference>
<dbReference type="Gene3D" id="3.50.50.60">
    <property type="entry name" value="FAD/NAD(P)-binding domain"/>
    <property type="match status" value="1"/>
</dbReference>
<evidence type="ECO:0000259" key="1">
    <source>
        <dbReference type="Pfam" id="PF01494"/>
    </source>
</evidence>
<reference evidence="2 3" key="1">
    <citation type="submission" date="2012-06" db="EMBL/GenBank/DDBJ databases">
        <title>The complete genome of Aequorivita sublithincola DSM 14238.</title>
        <authorList>
            <consortium name="US DOE Joint Genome Institute (JGI-PGF)"/>
            <person name="Lucas S."/>
            <person name="Copeland A."/>
            <person name="Lapidus A."/>
            <person name="Goodwin L."/>
            <person name="Pitluck S."/>
            <person name="Peters L."/>
            <person name="Munk A.C.C."/>
            <person name="Kyrpides N."/>
            <person name="Mavromatis K."/>
            <person name="Pagani I."/>
            <person name="Ivanova N."/>
            <person name="Ovchinnikova G."/>
            <person name="Zeytun A."/>
            <person name="Detter J.C."/>
            <person name="Han C."/>
            <person name="Land M."/>
            <person name="Hauser L."/>
            <person name="Markowitz V."/>
            <person name="Cheng J.-F."/>
            <person name="Hugenholtz P."/>
            <person name="Woyke T."/>
            <person name="Wu D."/>
            <person name="Tindall B."/>
            <person name="Faehnrich R."/>
            <person name="Brambilla E."/>
            <person name="Klenk H.-P."/>
            <person name="Eisen J.A."/>
        </authorList>
    </citation>
    <scope>NUCLEOTIDE SEQUENCE [LARGE SCALE GENOMIC DNA]</scope>
    <source>
        <strain evidence="3">DSM 14238 / LMG 21431 / ACAM 643 / 9-3</strain>
    </source>
</reference>
<dbReference type="eggNOG" id="COG0654">
    <property type="taxonomic scope" value="Bacteria"/>
</dbReference>
<dbReference type="InterPro" id="IPR036188">
    <property type="entry name" value="FAD/NAD-bd_sf"/>
</dbReference>
<sequence length="396" mass="44822">MGHLTREQTFEPKLKMKNLNILIIGAGVAGLTCANLLKRQGSKFQIVEKESLGNFNGSGYMLGLLPLGGRVLTELDLDKEYFEQSIEMTDYEIHKENGTLNKAYSLNFINKDYGSYRGIGRKELISILTKSIGNEHIQFDTTITEIQQKENLVIVIFSDGKKDSFDLVIVADGIHSETRKLLWNDNEYKYYDTDWGGWVAWLENKNLNAYKEYWGAASFLGLYPVKNKIGVFLGGPNELIKKEGMSGFVQKIKKEILPEFKIVHNSLDTLESTENPFYWEFHDCRTKDWQKGNVILLGDSACGFLPTAGVGASMAMDSASALVDELSRTDKEHIGYGLKLYIKRQKKKVETAQEDSRKLGKLMFVKSNLIAGIRDYAIRFYSIKQLAKNISKTIEG</sequence>
<dbReference type="InterPro" id="IPR002938">
    <property type="entry name" value="FAD-bd"/>
</dbReference>
<evidence type="ECO:0000313" key="2">
    <source>
        <dbReference type="EMBL" id="AFL82579.1"/>
    </source>
</evidence>
<name>I3Z011_AEQSU</name>
<dbReference type="PANTHER" id="PTHR46865">
    <property type="entry name" value="OXIDOREDUCTASE-RELATED"/>
    <property type="match status" value="1"/>
</dbReference>
<evidence type="ECO:0000313" key="3">
    <source>
        <dbReference type="Proteomes" id="UP000006049"/>
    </source>
</evidence>
<keyword evidence="3" id="KW-1185">Reference proteome</keyword>
<accession>I3Z011</accession>
<dbReference type="KEGG" id="asl:Aeqsu_3144"/>
<proteinExistence type="predicted"/>
<dbReference type="HOGENOM" id="CLU_009665_1_0_10"/>
<dbReference type="EMBL" id="CP003280">
    <property type="protein sequence ID" value="AFL82579.1"/>
    <property type="molecule type" value="Genomic_DNA"/>
</dbReference>
<dbReference type="PANTHER" id="PTHR46865:SF8">
    <property type="entry name" value="POSSIBLE OXIDOREDUCTASE"/>
    <property type="match status" value="1"/>
</dbReference>
<gene>
    <name evidence="2" type="ordered locus">Aeqsu_3144</name>
</gene>
<dbReference type="STRING" id="746697.Aeqsu_3144"/>